<sequence length="46" mass="5393">MGKKVQWSEKITAWTAEAMVKQTVSSACWFFLYQPKLPKGAERFKR</sequence>
<accession>A0A1I6LH82</accession>
<evidence type="ECO:0000313" key="1">
    <source>
        <dbReference type="EMBL" id="SFS02658.1"/>
    </source>
</evidence>
<dbReference type="STRING" id="37658.SAMN05661086_03289"/>
<gene>
    <name evidence="1" type="ORF">SAMN05661086_03289</name>
</gene>
<protein>
    <submittedName>
        <fullName evidence="1">Cyclic lactone autoinducer peptide</fullName>
    </submittedName>
</protein>
<proteinExistence type="predicted"/>
<organism evidence="1 2">
    <name type="scientific">Anaeromicropila populeti</name>
    <dbReference type="NCBI Taxonomy" id="37658"/>
    <lineage>
        <taxon>Bacteria</taxon>
        <taxon>Bacillati</taxon>
        <taxon>Bacillota</taxon>
        <taxon>Clostridia</taxon>
        <taxon>Lachnospirales</taxon>
        <taxon>Lachnospiraceae</taxon>
        <taxon>Anaeromicropila</taxon>
    </lineage>
</organism>
<name>A0A1I6LH82_9FIRM</name>
<keyword evidence="2" id="KW-1185">Reference proteome</keyword>
<dbReference type="EMBL" id="FOYZ01000016">
    <property type="protein sequence ID" value="SFS02658.1"/>
    <property type="molecule type" value="Genomic_DNA"/>
</dbReference>
<dbReference type="AlphaFoldDB" id="A0A1I6LH82"/>
<dbReference type="InterPro" id="IPR009229">
    <property type="entry name" value="AgrD"/>
</dbReference>
<dbReference type="NCBIfam" id="TIGR04223">
    <property type="entry name" value="quorum_AgrD"/>
    <property type="match status" value="1"/>
</dbReference>
<evidence type="ECO:0000313" key="2">
    <source>
        <dbReference type="Proteomes" id="UP000199659"/>
    </source>
</evidence>
<reference evidence="1 2" key="1">
    <citation type="submission" date="2016-10" db="EMBL/GenBank/DDBJ databases">
        <authorList>
            <person name="de Groot N.N."/>
        </authorList>
    </citation>
    <scope>NUCLEOTIDE SEQUENCE [LARGE SCALE GENOMIC DNA]</scope>
    <source>
        <strain evidence="1 2">743A</strain>
    </source>
</reference>
<dbReference type="RefSeq" id="WP_177214775.1">
    <property type="nucleotide sequence ID" value="NZ_FOYZ01000016.1"/>
</dbReference>
<dbReference type="Proteomes" id="UP000199659">
    <property type="component" value="Unassembled WGS sequence"/>
</dbReference>